<feature type="compositionally biased region" description="Basic and acidic residues" evidence="1">
    <location>
        <begin position="70"/>
        <end position="80"/>
    </location>
</feature>
<feature type="compositionally biased region" description="Basic and acidic residues" evidence="1">
    <location>
        <begin position="100"/>
        <end position="114"/>
    </location>
</feature>
<feature type="compositionally biased region" description="Polar residues" evidence="1">
    <location>
        <begin position="539"/>
        <end position="549"/>
    </location>
</feature>
<dbReference type="PANTHER" id="PTHR33671:SF2">
    <property type="entry name" value="N-METHYLTRANSFERASE, PUTATIVE (DUF688)-RELATED"/>
    <property type="match status" value="1"/>
</dbReference>
<dbReference type="AlphaFoldDB" id="A0A218WMV7"/>
<sequence length="674" mass="74661">MEEDKRLDFNQPFLSVRRFSPAVPPPEAKDKSRKTKRTLPKVPQPPPYRSELKSGPLRNPGTVPFTWEKSPGRPKCEGKSLNHTQQKLPGAPKLPPGRTPDPKQDESSKASSDCAKDIRCWDHVLADNIVAKQERPDQSTELGTTSAVEDGEETYYDAPDNLSRTESFFYNCSISGLSGLDGSDLRSSGRFATDPQVQDFMMGRFLPAAKAVASETPAHSYAQKKQPQPPVAREQPRLRVKKASDVNKQHPLYQFNPSFLSRVTGQISGFESEEDDDTEPESSTLKVCGLLPRFLLKSSFCISDAGPDMGVRNVEKRNGKSKTSRTNQSTHQRDSRNVEVSAKNQHLLEHGNLPGEIGSSIPHSSFQEEKGAQEKGCTSFRDLLANDGDEWKSSSGSRGPMVERTLYIDSLRTINSRSSDTSSVSGPPSYRGIDFDVNAVNGSMRQTASVESLPWDIKEINVVDEKEISEEKATEPVDSVSLFSLPNGRSDKMEQAALFGSSHHEIKHIVVVDEKEILGRKSIESIELNFPEPDKFIAQGTTPENSSTCPADEKIDTEQQSTTRSSNHGNNSRPARSTFHIPPLLPKSPAESWLFRTLPSVSYRYSPARFFPSPEETNRFQSALKPLPTDPKWEKIIKTTRPSSVSNSLVPAVQTNSLAPVVETVINTLLDNRD</sequence>
<reference evidence="3" key="1">
    <citation type="journal article" date="2017" name="Plant J.">
        <title>The pomegranate (Punica granatum L.) genome and the genomics of punicalagin biosynthesis.</title>
        <authorList>
            <person name="Qin G."/>
            <person name="Xu C."/>
            <person name="Ming R."/>
            <person name="Tang H."/>
            <person name="Guyot R."/>
            <person name="Kramer E.M."/>
            <person name="Hu Y."/>
            <person name="Yi X."/>
            <person name="Qi Y."/>
            <person name="Xu X."/>
            <person name="Gao Z."/>
            <person name="Pan H."/>
            <person name="Jian J."/>
            <person name="Tian Y."/>
            <person name="Yue Z."/>
            <person name="Xu Y."/>
        </authorList>
    </citation>
    <scope>NUCLEOTIDE SEQUENCE [LARGE SCALE GENOMIC DNA]</scope>
    <source>
        <strain evidence="3">cv. Dabenzi</strain>
    </source>
</reference>
<feature type="region of interest" description="Disordered" evidence="1">
    <location>
        <begin position="131"/>
        <end position="159"/>
    </location>
</feature>
<accession>A0A218WMV7</accession>
<comment type="caution">
    <text evidence="2">The sequence shown here is derived from an EMBL/GenBank/DDBJ whole genome shotgun (WGS) entry which is preliminary data.</text>
</comment>
<name>A0A218WMV7_PUNGR</name>
<dbReference type="Pfam" id="PF05097">
    <property type="entry name" value="DUF688"/>
    <property type="match status" value="1"/>
</dbReference>
<proteinExistence type="predicted"/>
<evidence type="ECO:0000313" key="3">
    <source>
        <dbReference type="Proteomes" id="UP000197138"/>
    </source>
</evidence>
<dbReference type="PANTHER" id="PTHR33671">
    <property type="entry name" value="N-METHYLTRANSFERASE, PUTATIVE (DUF688)-RELATED"/>
    <property type="match status" value="1"/>
</dbReference>
<feature type="region of interest" description="Disordered" evidence="1">
    <location>
        <begin position="307"/>
        <end position="372"/>
    </location>
</feature>
<dbReference type="Proteomes" id="UP000197138">
    <property type="component" value="Unassembled WGS sequence"/>
</dbReference>
<organism evidence="2 3">
    <name type="scientific">Punica granatum</name>
    <name type="common">Pomegranate</name>
    <dbReference type="NCBI Taxonomy" id="22663"/>
    <lineage>
        <taxon>Eukaryota</taxon>
        <taxon>Viridiplantae</taxon>
        <taxon>Streptophyta</taxon>
        <taxon>Embryophyta</taxon>
        <taxon>Tracheophyta</taxon>
        <taxon>Spermatophyta</taxon>
        <taxon>Magnoliopsida</taxon>
        <taxon>eudicotyledons</taxon>
        <taxon>Gunneridae</taxon>
        <taxon>Pentapetalae</taxon>
        <taxon>rosids</taxon>
        <taxon>malvids</taxon>
        <taxon>Myrtales</taxon>
        <taxon>Lythraceae</taxon>
        <taxon>Punica</taxon>
    </lineage>
</organism>
<evidence type="ECO:0000313" key="2">
    <source>
        <dbReference type="EMBL" id="OWM73342.1"/>
    </source>
</evidence>
<feature type="region of interest" description="Disordered" evidence="1">
    <location>
        <begin position="1"/>
        <end position="114"/>
    </location>
</feature>
<evidence type="ECO:0000256" key="1">
    <source>
        <dbReference type="SAM" id="MobiDB-lite"/>
    </source>
</evidence>
<feature type="region of interest" description="Disordered" evidence="1">
    <location>
        <begin position="535"/>
        <end position="583"/>
    </location>
</feature>
<gene>
    <name evidence="2" type="ORF">CDL15_Pgr001456</name>
</gene>
<feature type="compositionally biased region" description="Polar residues" evidence="1">
    <location>
        <begin position="558"/>
        <end position="575"/>
    </location>
</feature>
<dbReference type="EMBL" id="MTKT01003953">
    <property type="protein sequence ID" value="OWM73342.1"/>
    <property type="molecule type" value="Genomic_DNA"/>
</dbReference>
<feature type="region of interest" description="Disordered" evidence="1">
    <location>
        <begin position="216"/>
        <end position="236"/>
    </location>
</feature>
<dbReference type="InterPro" id="IPR007789">
    <property type="entry name" value="DUF688"/>
</dbReference>
<protein>
    <submittedName>
        <fullName evidence="2">Uncharacterized protein</fullName>
    </submittedName>
</protein>